<dbReference type="PANTHER" id="PTHR10572">
    <property type="entry name" value="3-HYDROXY-3-METHYLGLUTARYL-COENZYME A REDUCTASE"/>
    <property type="match status" value="1"/>
</dbReference>
<protein>
    <recommendedName>
        <fullName evidence="3">3-hydroxy-3-methylglutaryl coenzyme A reductase</fullName>
        <shortName evidence="3">HMG-CoA reductase</shortName>
        <ecNumber evidence="3">1.1.1.88</ecNumber>
    </recommendedName>
</protein>
<dbReference type="UniPathway" id="UPA00257">
    <property type="reaction ID" value="UER00367"/>
</dbReference>
<dbReference type="GO" id="GO:0015936">
    <property type="term" value="P:coenzyme A metabolic process"/>
    <property type="evidence" value="ECO:0007669"/>
    <property type="project" value="InterPro"/>
</dbReference>
<dbReference type="GO" id="GO:0004420">
    <property type="term" value="F:hydroxymethylglutaryl-CoA reductase (NADPH) activity"/>
    <property type="evidence" value="ECO:0007669"/>
    <property type="project" value="InterPro"/>
</dbReference>
<accession>A0A845QGB6</accession>
<comment type="pathway">
    <text evidence="3">Metabolic intermediate metabolism; (R)-mevalonate degradation; (S)-3-hydroxy-3-methylglutaryl-CoA from (R)-mevalonate: step 1/1.</text>
</comment>
<dbReference type="NCBIfam" id="TIGR00532">
    <property type="entry name" value="HMG_CoA_R_NAD"/>
    <property type="match status" value="1"/>
</dbReference>
<organism evidence="4 5">
    <name type="scientific">Anaerotruncus colihominis</name>
    <dbReference type="NCBI Taxonomy" id="169435"/>
    <lineage>
        <taxon>Bacteria</taxon>
        <taxon>Bacillati</taxon>
        <taxon>Bacillota</taxon>
        <taxon>Clostridia</taxon>
        <taxon>Eubacteriales</taxon>
        <taxon>Oscillospiraceae</taxon>
        <taxon>Anaerotruncus</taxon>
    </lineage>
</organism>
<dbReference type="PROSITE" id="PS00318">
    <property type="entry name" value="HMG_COA_REDUCTASE_2"/>
    <property type="match status" value="1"/>
</dbReference>
<dbReference type="EMBL" id="QXWK01000005">
    <property type="protein sequence ID" value="NBH60839.1"/>
    <property type="molecule type" value="Genomic_DNA"/>
</dbReference>
<dbReference type="InterPro" id="IPR023076">
    <property type="entry name" value="HMG_CoA_Rdtase_CS"/>
</dbReference>
<evidence type="ECO:0000256" key="2">
    <source>
        <dbReference type="ARBA" id="ARBA00023002"/>
    </source>
</evidence>
<reference evidence="4 5" key="1">
    <citation type="submission" date="2018-08" db="EMBL/GenBank/DDBJ databases">
        <title>Murine metabolic-syndrome-specific gut microbial biobank.</title>
        <authorList>
            <person name="Liu C."/>
        </authorList>
    </citation>
    <scope>NUCLEOTIDE SEQUENCE [LARGE SCALE GENOMIC DNA]</scope>
    <source>
        <strain evidence="4 5">28</strain>
    </source>
</reference>
<dbReference type="PRINTS" id="PR00071">
    <property type="entry name" value="HMGCOARDTASE"/>
</dbReference>
<dbReference type="AlphaFoldDB" id="A0A845QGB6"/>
<dbReference type="SUPFAM" id="SSF56542">
    <property type="entry name" value="Substrate-binding domain of HMG-CoA reductase"/>
    <property type="match status" value="1"/>
</dbReference>
<evidence type="ECO:0000256" key="1">
    <source>
        <dbReference type="ARBA" id="ARBA00007661"/>
    </source>
</evidence>
<dbReference type="Gene3D" id="1.10.8.660">
    <property type="match status" value="1"/>
</dbReference>
<sequence>MKTSSYSGFFKLDTEARMREVAEFAGLSIAEQEVLRSADSLDMDKADHMVENVIGRFALPMGVAINFIINGKDVVIPMVTEEPSVIAACSNAAKMARAAGGFTASTSGNIMIAQIQMLRVPAPFAAKSMILEKKEEILRICNEKDPVLVSFGGGAKDVEVRIIDSAEGPMVIVHLLVDTLDAMGANAVNTMAETVSPYIEELTGGIAELRILSNLADRRVVRARATWKKEAVGGAEVVEKILSAYAFAAADPYRAATHNKGIMNGIIPVVLATGNDTRAIESGAHAYAARNGRYTSLTTWEKNAEGDLVGCIEMPMAVGLVGGATKIHPAAQTAVKILDVKTAAELGQIIASAGLANNLAAMKALATEGIQRGHMSLHARNLASTVGAKGETLEKIVKQMVAEKKVRMEYAAELFEQYKKQGDEG</sequence>
<comment type="similarity">
    <text evidence="1 3">Belongs to the HMG-CoA reductase family.</text>
</comment>
<name>A0A845QGB6_9FIRM</name>
<dbReference type="PROSITE" id="PS01192">
    <property type="entry name" value="HMG_COA_REDUCTASE_3"/>
    <property type="match status" value="1"/>
</dbReference>
<evidence type="ECO:0000256" key="3">
    <source>
        <dbReference type="RuleBase" id="RU361219"/>
    </source>
</evidence>
<gene>
    <name evidence="4" type="ORF">D0435_04085</name>
</gene>
<dbReference type="GO" id="GO:0140643">
    <property type="term" value="F:hydroxymethylglutaryl-CoA reductase (NADH) activity"/>
    <property type="evidence" value="ECO:0007669"/>
    <property type="project" value="UniProtKB-EC"/>
</dbReference>
<dbReference type="InterPro" id="IPR009023">
    <property type="entry name" value="HMG_CoA_Rdtase_NAD(P)-bd_sf"/>
</dbReference>
<dbReference type="InterPro" id="IPR004553">
    <property type="entry name" value="HMG_CoA_Rdtase_bac-typ"/>
</dbReference>
<dbReference type="Proteomes" id="UP000446866">
    <property type="component" value="Unassembled WGS sequence"/>
</dbReference>
<dbReference type="SUPFAM" id="SSF55035">
    <property type="entry name" value="NAD-binding domain of HMG-CoA reductase"/>
    <property type="match status" value="1"/>
</dbReference>
<comment type="catalytic activity">
    <reaction evidence="3">
        <text>(R)-mevalonate + 2 NAD(+) + CoA = (3S)-3-hydroxy-3-methylglutaryl-CoA + 2 NADH + 2 H(+)</text>
        <dbReference type="Rhea" id="RHEA:14833"/>
        <dbReference type="ChEBI" id="CHEBI:15378"/>
        <dbReference type="ChEBI" id="CHEBI:36464"/>
        <dbReference type="ChEBI" id="CHEBI:43074"/>
        <dbReference type="ChEBI" id="CHEBI:57287"/>
        <dbReference type="ChEBI" id="CHEBI:57540"/>
        <dbReference type="ChEBI" id="CHEBI:57945"/>
        <dbReference type="EC" id="1.1.1.88"/>
    </reaction>
</comment>
<proteinExistence type="inferred from homology"/>
<dbReference type="Gene3D" id="3.90.770.10">
    <property type="entry name" value="3-hydroxy-3-methylglutaryl-coenzyme A Reductase, Chain A, domain 2"/>
    <property type="match status" value="2"/>
</dbReference>
<keyword evidence="2 3" id="KW-0560">Oxidoreductase</keyword>
<dbReference type="InterPro" id="IPR002202">
    <property type="entry name" value="HMG_CoA_Rdtase"/>
</dbReference>
<comment type="caution">
    <text evidence="4">The sequence shown here is derived from an EMBL/GenBank/DDBJ whole genome shotgun (WGS) entry which is preliminary data.</text>
</comment>
<evidence type="ECO:0000313" key="5">
    <source>
        <dbReference type="Proteomes" id="UP000446866"/>
    </source>
</evidence>
<evidence type="ECO:0000313" key="4">
    <source>
        <dbReference type="EMBL" id="NBH60839.1"/>
    </source>
</evidence>
<dbReference type="InterPro" id="IPR009029">
    <property type="entry name" value="HMG_CoA_Rdtase_sub-bd_dom_sf"/>
</dbReference>
<dbReference type="Pfam" id="PF00368">
    <property type="entry name" value="HMG-CoA_red"/>
    <property type="match status" value="1"/>
</dbReference>
<dbReference type="InterPro" id="IPR023074">
    <property type="entry name" value="HMG_CoA_Rdtase_cat_sf"/>
</dbReference>
<dbReference type="EC" id="1.1.1.88" evidence="3"/>
<dbReference type="CDD" id="cd00644">
    <property type="entry name" value="HMG-CoA_reductase_classII"/>
    <property type="match status" value="1"/>
</dbReference>
<dbReference type="PROSITE" id="PS50065">
    <property type="entry name" value="HMG_COA_REDUCTASE_4"/>
    <property type="match status" value="1"/>
</dbReference>
<dbReference type="PANTHER" id="PTHR10572:SF24">
    <property type="entry name" value="3-HYDROXY-3-METHYLGLUTARYL-COENZYME A REDUCTASE"/>
    <property type="match status" value="1"/>
</dbReference>
<keyword evidence="3" id="KW-0520">NAD</keyword>
<keyword evidence="5" id="KW-1185">Reference proteome</keyword>
<dbReference type="RefSeq" id="WP_160201133.1">
    <property type="nucleotide sequence ID" value="NZ_QXWK01000005.1"/>
</dbReference>